<comment type="catalytic activity">
    <reaction evidence="6 7">
        <text>L-threonylcarbamoyladenylate + adenosine(37) in tRNA = N(6)-L-threonylcarbamoyladenosine(37) in tRNA + AMP + H(+)</text>
        <dbReference type="Rhea" id="RHEA:37059"/>
        <dbReference type="Rhea" id="RHEA-COMP:10162"/>
        <dbReference type="Rhea" id="RHEA-COMP:10163"/>
        <dbReference type="ChEBI" id="CHEBI:15378"/>
        <dbReference type="ChEBI" id="CHEBI:73682"/>
        <dbReference type="ChEBI" id="CHEBI:74411"/>
        <dbReference type="ChEBI" id="CHEBI:74418"/>
        <dbReference type="ChEBI" id="CHEBI:456215"/>
        <dbReference type="EC" id="2.3.1.234"/>
    </reaction>
</comment>
<evidence type="ECO:0000256" key="2">
    <source>
        <dbReference type="ARBA" id="ARBA00022679"/>
    </source>
</evidence>
<feature type="domain" description="Gcp-like" evidence="8">
    <location>
        <begin position="54"/>
        <end position="366"/>
    </location>
</feature>
<dbReference type="SUPFAM" id="SSF53067">
    <property type="entry name" value="Actin-like ATPase domain"/>
    <property type="match status" value="1"/>
</dbReference>
<dbReference type="GO" id="GO:0005739">
    <property type="term" value="C:mitochondrion"/>
    <property type="evidence" value="ECO:0007669"/>
    <property type="project" value="UniProtKB-SubCell"/>
</dbReference>
<keyword evidence="7" id="KW-0496">Mitochondrion</keyword>
<keyword evidence="3 7" id="KW-0819">tRNA processing</keyword>
<accession>A0A2P2I5D0</accession>
<dbReference type="HAMAP" id="MF_01445">
    <property type="entry name" value="TsaD"/>
    <property type="match status" value="1"/>
</dbReference>
<dbReference type="InterPro" id="IPR000905">
    <property type="entry name" value="Gcp-like_dom"/>
</dbReference>
<dbReference type="CDD" id="cd24134">
    <property type="entry name" value="ASKHA_NBD_OSGEPL1_QRI7_euk"/>
    <property type="match status" value="1"/>
</dbReference>
<comment type="subunit">
    <text evidence="7">Homodimer.</text>
</comment>
<dbReference type="InterPro" id="IPR017861">
    <property type="entry name" value="KAE1/TsaD"/>
</dbReference>
<dbReference type="InterPro" id="IPR022450">
    <property type="entry name" value="TsaD"/>
</dbReference>
<dbReference type="PANTHER" id="PTHR11735">
    <property type="entry name" value="TRNA N6-ADENOSINE THREONYLCARBAMOYLTRANSFERASE"/>
    <property type="match status" value="1"/>
</dbReference>
<sequence>MTISLTQRGLRCCLLLSSQRLALSNTRYSSQLVLGIETSCDDTGAAVVDAASRTVLGEAIHRQTMVHTLHGGINPPVAKDLHKQHIHSVVTDAMTAAGVQYSDLHAVATTLKPGLAMSLIVGRDYGRDVALQHGLPFIPIHHMEAHTLTVRMIEQVEFPFLCLLVSGGHCMLVLCEDIDRYSRLGSSLDDAPGEAFDKGARTLNLRSLPEFMAMSGGAAIEELARQGDPNCYSLNKSAPLSGYRDCNFSFSGLKENLRHLVEPLEEEHGLDGDTVLPSPTLQNLCASYQHAVFQHIIRRTHRALIYLDTTRAIPDTVQKTLVVSGGVASNKCLREWLQKLCSIEGGYRVVCPPPELCTDNGVMIAWNGAERLLADKGVLRDTQAIRDVDIMHRCPLGEDISQEVASMRIKISKYVKML</sequence>
<evidence type="ECO:0000256" key="4">
    <source>
        <dbReference type="ARBA" id="ARBA00022723"/>
    </source>
</evidence>
<comment type="function">
    <text evidence="7">Required for the formation of a threonylcarbamoyl group on adenosine at position 37 (t(6)A37) in mitochondrial tRNAs that read codons beginning with adenine. Probably involved in the transfer of the threonylcarbamoyl moiety of threonylcarbamoyl-AMP (TC-AMP) to the N6 group of A37. Involved in mitochondrial genome maintenance.</text>
</comment>
<dbReference type="InterPro" id="IPR043129">
    <property type="entry name" value="ATPase_NBD"/>
</dbReference>
<evidence type="ECO:0000259" key="8">
    <source>
        <dbReference type="Pfam" id="PF00814"/>
    </source>
</evidence>
<dbReference type="PRINTS" id="PR00789">
    <property type="entry name" value="OSIALOPTASE"/>
</dbReference>
<dbReference type="Pfam" id="PF00814">
    <property type="entry name" value="TsaD"/>
    <property type="match status" value="1"/>
</dbReference>
<dbReference type="GO" id="GO:0046872">
    <property type="term" value="F:metal ion binding"/>
    <property type="evidence" value="ECO:0007669"/>
    <property type="project" value="UniProtKB-KW"/>
</dbReference>
<evidence type="ECO:0000313" key="9">
    <source>
        <dbReference type="EMBL" id="LAB69219.1"/>
    </source>
</evidence>
<keyword evidence="2 7" id="KW-0808">Transferase</keyword>
<protein>
    <recommendedName>
        <fullName evidence="1">N(6)-L-threonylcarbamoyladenine synthase</fullName>
        <ecNumber evidence="1">2.3.1.234</ecNumber>
    </recommendedName>
</protein>
<evidence type="ECO:0000256" key="5">
    <source>
        <dbReference type="ARBA" id="ARBA00023315"/>
    </source>
</evidence>
<reference evidence="9" key="1">
    <citation type="journal article" date="2018" name="Biosci. Biotechnol. Biochem.">
        <title>Polysaccharide hydrolase of the hadal zone amphipods Hirondellea gigas.</title>
        <authorList>
            <person name="Kobayashi H."/>
            <person name="Nagahama T."/>
            <person name="Arai W."/>
            <person name="Sasagawa Y."/>
            <person name="Umeda M."/>
            <person name="Hayashi T."/>
            <person name="Nikaido I."/>
            <person name="Watanabe H."/>
            <person name="Oguri K."/>
            <person name="Kitazato H."/>
            <person name="Fujioka K."/>
            <person name="Kido Y."/>
            <person name="Takami H."/>
        </authorList>
    </citation>
    <scope>NUCLEOTIDE SEQUENCE</scope>
    <source>
        <tissue evidence="9">Whole body</tissue>
    </source>
</reference>
<proteinExistence type="evidence at transcript level"/>
<dbReference type="Gene3D" id="3.30.420.40">
    <property type="match status" value="2"/>
</dbReference>
<comment type="cofactor">
    <cofactor evidence="7">
        <name>a divalent metal cation</name>
        <dbReference type="ChEBI" id="CHEBI:60240"/>
    </cofactor>
    <text evidence="7">Binds 1 divalent metal cation per subunit.</text>
</comment>
<keyword evidence="4 7" id="KW-0479">Metal-binding</keyword>
<dbReference type="NCBIfam" id="TIGR03723">
    <property type="entry name" value="T6A_TsaD_YgjD"/>
    <property type="match status" value="1"/>
</dbReference>
<evidence type="ECO:0000256" key="6">
    <source>
        <dbReference type="ARBA" id="ARBA00048117"/>
    </source>
</evidence>
<dbReference type="GO" id="GO:0061711">
    <property type="term" value="F:tRNA N(6)-L-threonylcarbamoyladenine synthase activity"/>
    <property type="evidence" value="ECO:0007669"/>
    <property type="project" value="UniProtKB-EC"/>
</dbReference>
<dbReference type="PANTHER" id="PTHR11735:SF6">
    <property type="entry name" value="TRNA N6-ADENOSINE THREONYLCARBAMOYLTRANSFERASE, MITOCHONDRIAL"/>
    <property type="match status" value="1"/>
</dbReference>
<evidence type="ECO:0000256" key="7">
    <source>
        <dbReference type="HAMAP-Rule" id="MF_03179"/>
    </source>
</evidence>
<comment type="similarity">
    <text evidence="7">Belongs to the KAE1 / TsaD family.</text>
</comment>
<evidence type="ECO:0000256" key="1">
    <source>
        <dbReference type="ARBA" id="ARBA00012156"/>
    </source>
</evidence>
<dbReference type="GO" id="GO:0002949">
    <property type="term" value="P:tRNA threonylcarbamoyladenosine modification"/>
    <property type="evidence" value="ECO:0007669"/>
    <property type="project" value="UniProtKB-UniRule"/>
</dbReference>
<keyword evidence="5 7" id="KW-0012">Acyltransferase</keyword>
<name>A0A2P2I5D0_9CRUS</name>
<evidence type="ECO:0000256" key="3">
    <source>
        <dbReference type="ARBA" id="ARBA00022694"/>
    </source>
</evidence>
<comment type="subcellular location">
    <subcellularLocation>
        <location evidence="7">Mitochondrion</location>
    </subcellularLocation>
</comment>
<organism evidence="9">
    <name type="scientific">Hirondellea gigas</name>
    <dbReference type="NCBI Taxonomy" id="1518452"/>
    <lineage>
        <taxon>Eukaryota</taxon>
        <taxon>Metazoa</taxon>
        <taxon>Ecdysozoa</taxon>
        <taxon>Arthropoda</taxon>
        <taxon>Crustacea</taxon>
        <taxon>Multicrustacea</taxon>
        <taxon>Malacostraca</taxon>
        <taxon>Eumalacostraca</taxon>
        <taxon>Peracarida</taxon>
        <taxon>Amphipoda</taxon>
        <taxon>Amphilochidea</taxon>
        <taxon>Lysianassida</taxon>
        <taxon>Lysianassidira</taxon>
        <taxon>Lysianassoidea</taxon>
        <taxon>Lysianassidae</taxon>
        <taxon>Hirondellea</taxon>
    </lineage>
</organism>
<dbReference type="EMBL" id="IACF01003608">
    <property type="protein sequence ID" value="LAB69219.1"/>
    <property type="molecule type" value="mRNA"/>
</dbReference>
<dbReference type="NCBIfam" id="TIGR00329">
    <property type="entry name" value="gcp_kae1"/>
    <property type="match status" value="1"/>
</dbReference>
<dbReference type="EC" id="2.3.1.234" evidence="1"/>
<dbReference type="AlphaFoldDB" id="A0A2P2I5D0"/>